<dbReference type="Proteomes" id="UP000297245">
    <property type="component" value="Unassembled WGS sequence"/>
</dbReference>
<reference evidence="2 3" key="1">
    <citation type="journal article" date="2019" name="Nat. Ecol. Evol.">
        <title>Megaphylogeny resolves global patterns of mushroom evolution.</title>
        <authorList>
            <person name="Varga T."/>
            <person name="Krizsan K."/>
            <person name="Foldi C."/>
            <person name="Dima B."/>
            <person name="Sanchez-Garcia M."/>
            <person name="Sanchez-Ramirez S."/>
            <person name="Szollosi G.J."/>
            <person name="Szarkandi J.G."/>
            <person name="Papp V."/>
            <person name="Albert L."/>
            <person name="Andreopoulos W."/>
            <person name="Angelini C."/>
            <person name="Antonin V."/>
            <person name="Barry K.W."/>
            <person name="Bougher N.L."/>
            <person name="Buchanan P."/>
            <person name="Buyck B."/>
            <person name="Bense V."/>
            <person name="Catcheside P."/>
            <person name="Chovatia M."/>
            <person name="Cooper J."/>
            <person name="Damon W."/>
            <person name="Desjardin D."/>
            <person name="Finy P."/>
            <person name="Geml J."/>
            <person name="Haridas S."/>
            <person name="Hughes K."/>
            <person name="Justo A."/>
            <person name="Karasinski D."/>
            <person name="Kautmanova I."/>
            <person name="Kiss B."/>
            <person name="Kocsube S."/>
            <person name="Kotiranta H."/>
            <person name="LaButti K.M."/>
            <person name="Lechner B.E."/>
            <person name="Liimatainen K."/>
            <person name="Lipzen A."/>
            <person name="Lukacs Z."/>
            <person name="Mihaltcheva S."/>
            <person name="Morgado L.N."/>
            <person name="Niskanen T."/>
            <person name="Noordeloos M.E."/>
            <person name="Ohm R.A."/>
            <person name="Ortiz-Santana B."/>
            <person name="Ovrebo C."/>
            <person name="Racz N."/>
            <person name="Riley R."/>
            <person name="Savchenko A."/>
            <person name="Shiryaev A."/>
            <person name="Soop K."/>
            <person name="Spirin V."/>
            <person name="Szebenyi C."/>
            <person name="Tomsovsky M."/>
            <person name="Tulloss R.E."/>
            <person name="Uehling J."/>
            <person name="Grigoriev I.V."/>
            <person name="Vagvolgyi C."/>
            <person name="Papp T."/>
            <person name="Martin F.M."/>
            <person name="Miettinen O."/>
            <person name="Hibbett D.S."/>
            <person name="Nagy L.G."/>
        </authorList>
    </citation>
    <scope>NUCLEOTIDE SEQUENCE [LARGE SCALE GENOMIC DNA]</scope>
    <source>
        <strain evidence="2 3">CBS 962.96</strain>
    </source>
</reference>
<accession>A0A4S8M3C7</accession>
<evidence type="ECO:0000256" key="1">
    <source>
        <dbReference type="SAM" id="Coils"/>
    </source>
</evidence>
<sequence>MSPKNRNAGPLCVQCRNEIVANASLSDAVAKHLAAADSLVECNDPPSGDDLDSMRVSLADAEKRIRDIEQQLKILEDQRDVLQKERTTLNRYASTQKTVLNPVRRVPVEILADIFTICVKNATSNMYENALTMKSARWTVSHVCARWRQVSLTTPTLWTNIEL</sequence>
<dbReference type="Gene3D" id="1.20.1280.50">
    <property type="match status" value="1"/>
</dbReference>
<proteinExistence type="predicted"/>
<name>A0A4S8M3C7_DENBC</name>
<evidence type="ECO:0000313" key="2">
    <source>
        <dbReference type="EMBL" id="THU96198.1"/>
    </source>
</evidence>
<dbReference type="AlphaFoldDB" id="A0A4S8M3C7"/>
<keyword evidence="3" id="KW-1185">Reference proteome</keyword>
<protein>
    <submittedName>
        <fullName evidence="2">Uncharacterized protein</fullName>
    </submittedName>
</protein>
<keyword evidence="1" id="KW-0175">Coiled coil</keyword>
<evidence type="ECO:0000313" key="3">
    <source>
        <dbReference type="Proteomes" id="UP000297245"/>
    </source>
</evidence>
<organism evidence="2 3">
    <name type="scientific">Dendrothele bispora (strain CBS 962.96)</name>
    <dbReference type="NCBI Taxonomy" id="1314807"/>
    <lineage>
        <taxon>Eukaryota</taxon>
        <taxon>Fungi</taxon>
        <taxon>Dikarya</taxon>
        <taxon>Basidiomycota</taxon>
        <taxon>Agaricomycotina</taxon>
        <taxon>Agaricomycetes</taxon>
        <taxon>Agaricomycetidae</taxon>
        <taxon>Agaricales</taxon>
        <taxon>Agaricales incertae sedis</taxon>
        <taxon>Dendrothele</taxon>
    </lineage>
</organism>
<gene>
    <name evidence="2" type="ORF">K435DRAFT_664911</name>
</gene>
<feature type="coiled-coil region" evidence="1">
    <location>
        <begin position="51"/>
        <end position="92"/>
    </location>
</feature>
<feature type="non-terminal residue" evidence="2">
    <location>
        <position position="163"/>
    </location>
</feature>
<dbReference type="EMBL" id="ML179182">
    <property type="protein sequence ID" value="THU96198.1"/>
    <property type="molecule type" value="Genomic_DNA"/>
</dbReference>
<dbReference type="OrthoDB" id="3266451at2759"/>